<sequence>MLDYKEQDNWPDHLSQWQSPLELSALQATKRQQTAQVINFSTDYKFKTVVGKGNNLQYNGVGQTMIAGRTFEFQQLHFHFPAEHLVNGKTASMELHFVQQNAIGQLSVLAFLVETGTFNEQLAPFYQHFTLNENEETVFAERLNMRALTAGRTQKVYRYLGSLTTPPLLRGVEWWVFEEPLTVSPTQLETLRTDFASDNARRVQKVNERPIVRYQIQPER</sequence>
<dbReference type="InterPro" id="IPR041891">
    <property type="entry name" value="Alpha_CA_prokaryot-like"/>
</dbReference>
<evidence type="ECO:0000313" key="3">
    <source>
        <dbReference type="Proteomes" id="UP000051166"/>
    </source>
</evidence>
<dbReference type="InterPro" id="IPR023561">
    <property type="entry name" value="Carbonic_anhydrase_a-class"/>
</dbReference>
<gene>
    <name evidence="2" type="ORF">FD50_GL001134</name>
</gene>
<dbReference type="CDD" id="cd03124">
    <property type="entry name" value="alpha_CA_prokaryotic_like"/>
    <property type="match status" value="1"/>
</dbReference>
<evidence type="ECO:0000259" key="1">
    <source>
        <dbReference type="PROSITE" id="PS51144"/>
    </source>
</evidence>
<dbReference type="InterPro" id="IPR036398">
    <property type="entry name" value="CA_dom_sf"/>
</dbReference>
<dbReference type="PANTHER" id="PTHR18952">
    <property type="entry name" value="CARBONIC ANHYDRASE"/>
    <property type="match status" value="1"/>
</dbReference>
<evidence type="ECO:0000313" key="2">
    <source>
        <dbReference type="EMBL" id="KRL97766.1"/>
    </source>
</evidence>
<dbReference type="OrthoDB" id="5327615at2"/>
<dbReference type="EMBL" id="AZFQ01000049">
    <property type="protein sequence ID" value="KRL97766.1"/>
    <property type="molecule type" value="Genomic_DNA"/>
</dbReference>
<dbReference type="Proteomes" id="UP000051166">
    <property type="component" value="Unassembled WGS sequence"/>
</dbReference>
<dbReference type="PROSITE" id="PS51144">
    <property type="entry name" value="ALPHA_CA_2"/>
    <property type="match status" value="1"/>
</dbReference>
<dbReference type="SUPFAM" id="SSF51069">
    <property type="entry name" value="Carbonic anhydrase"/>
    <property type="match status" value="1"/>
</dbReference>
<accession>A0A0R1UXA5</accession>
<feature type="domain" description="Alpha-carbonic anhydrase" evidence="1">
    <location>
        <begin position="1"/>
        <end position="220"/>
    </location>
</feature>
<dbReference type="GO" id="GO:0008270">
    <property type="term" value="F:zinc ion binding"/>
    <property type="evidence" value="ECO:0007669"/>
    <property type="project" value="InterPro"/>
</dbReference>
<dbReference type="RefSeq" id="WP_056961053.1">
    <property type="nucleotide sequence ID" value="NZ_AZFQ01000049.1"/>
</dbReference>
<dbReference type="GO" id="GO:0004089">
    <property type="term" value="F:carbonate dehydratase activity"/>
    <property type="evidence" value="ECO:0007669"/>
    <property type="project" value="InterPro"/>
</dbReference>
<dbReference type="STRING" id="1423801.FD50_GL001134"/>
<name>A0A0R1UXA5_9LACO</name>
<dbReference type="PATRIC" id="fig|1423801.4.peg.1156"/>
<dbReference type="SMART" id="SM01057">
    <property type="entry name" value="Carb_anhydrase"/>
    <property type="match status" value="1"/>
</dbReference>
<reference evidence="2 3" key="1">
    <citation type="journal article" date="2015" name="Genome Announc.">
        <title>Expanding the biotechnology potential of lactobacilli through comparative genomics of 213 strains and associated genera.</title>
        <authorList>
            <person name="Sun Z."/>
            <person name="Harris H.M."/>
            <person name="McCann A."/>
            <person name="Guo C."/>
            <person name="Argimon S."/>
            <person name="Zhang W."/>
            <person name="Yang X."/>
            <person name="Jeffery I.B."/>
            <person name="Cooney J.C."/>
            <person name="Kagawa T.F."/>
            <person name="Liu W."/>
            <person name="Song Y."/>
            <person name="Salvetti E."/>
            <person name="Wrobel A."/>
            <person name="Rasinkangas P."/>
            <person name="Parkhill J."/>
            <person name="Rea M.C."/>
            <person name="O'Sullivan O."/>
            <person name="Ritari J."/>
            <person name="Douillard F.P."/>
            <person name="Paul Ross R."/>
            <person name="Yang R."/>
            <person name="Briner A.E."/>
            <person name="Felis G.E."/>
            <person name="de Vos W.M."/>
            <person name="Barrangou R."/>
            <person name="Klaenhammer T.R."/>
            <person name="Caufield P.W."/>
            <person name="Cui Y."/>
            <person name="Zhang H."/>
            <person name="O'Toole P.W."/>
        </authorList>
    </citation>
    <scope>NUCLEOTIDE SEQUENCE [LARGE SCALE GENOMIC DNA]</scope>
    <source>
        <strain evidence="2 3">DSM 16230</strain>
    </source>
</reference>
<dbReference type="GO" id="GO:0006730">
    <property type="term" value="P:one-carbon metabolic process"/>
    <property type="evidence" value="ECO:0007669"/>
    <property type="project" value="TreeGrafter"/>
</dbReference>
<keyword evidence="3" id="KW-1185">Reference proteome</keyword>
<dbReference type="Gene3D" id="3.10.200.10">
    <property type="entry name" value="Alpha carbonic anhydrase"/>
    <property type="match status" value="1"/>
</dbReference>
<dbReference type="AlphaFoldDB" id="A0A0R1UXA5"/>
<protein>
    <submittedName>
        <fullName evidence="2">Carbonate dehydratase</fullName>
    </submittedName>
</protein>
<dbReference type="InterPro" id="IPR001148">
    <property type="entry name" value="CA_dom"/>
</dbReference>
<dbReference type="Pfam" id="PF00194">
    <property type="entry name" value="Carb_anhydrase"/>
    <property type="match status" value="1"/>
</dbReference>
<comment type="caution">
    <text evidence="2">The sequence shown here is derived from an EMBL/GenBank/DDBJ whole genome shotgun (WGS) entry which is preliminary data.</text>
</comment>
<organism evidence="2 3">
    <name type="scientific">Liquorilactobacillus satsumensis DSM 16230 = JCM 12392</name>
    <dbReference type="NCBI Taxonomy" id="1423801"/>
    <lineage>
        <taxon>Bacteria</taxon>
        <taxon>Bacillati</taxon>
        <taxon>Bacillota</taxon>
        <taxon>Bacilli</taxon>
        <taxon>Lactobacillales</taxon>
        <taxon>Lactobacillaceae</taxon>
        <taxon>Liquorilactobacillus</taxon>
    </lineage>
</organism>
<proteinExistence type="predicted"/>
<dbReference type="PANTHER" id="PTHR18952:SF208">
    <property type="entry name" value="CARBONIC ANHYDRASE XA-RELATED"/>
    <property type="match status" value="1"/>
</dbReference>
<dbReference type="GeneID" id="98308492"/>